<feature type="domain" description="WRKY" evidence="7">
    <location>
        <begin position="170"/>
        <end position="236"/>
    </location>
</feature>
<comment type="caution">
    <text evidence="8">The sequence shown here is derived from an EMBL/GenBank/DDBJ whole genome shotgun (WGS) entry which is preliminary data.</text>
</comment>
<dbReference type="Pfam" id="PF03106">
    <property type="entry name" value="WRKY"/>
    <property type="match status" value="1"/>
</dbReference>
<dbReference type="InterPro" id="IPR044810">
    <property type="entry name" value="WRKY_plant"/>
</dbReference>
<proteinExistence type="predicted"/>
<dbReference type="Proteomes" id="UP001396334">
    <property type="component" value="Unassembled WGS sequence"/>
</dbReference>
<dbReference type="PANTHER" id="PTHR32096:SF80">
    <property type="entry name" value="WRKY TRANSCRIPTION FACTOR 27-RELATED"/>
    <property type="match status" value="1"/>
</dbReference>
<keyword evidence="4" id="KW-0804">Transcription</keyword>
<dbReference type="PROSITE" id="PS50811">
    <property type="entry name" value="WRKY"/>
    <property type="match status" value="1"/>
</dbReference>
<dbReference type="SMART" id="SM00774">
    <property type="entry name" value="WRKY"/>
    <property type="match status" value="1"/>
</dbReference>
<evidence type="ECO:0000256" key="3">
    <source>
        <dbReference type="ARBA" id="ARBA00023125"/>
    </source>
</evidence>
<evidence type="ECO:0000256" key="5">
    <source>
        <dbReference type="ARBA" id="ARBA00023242"/>
    </source>
</evidence>
<dbReference type="SUPFAM" id="SSF118290">
    <property type="entry name" value="WRKY DNA-binding domain"/>
    <property type="match status" value="1"/>
</dbReference>
<evidence type="ECO:0000313" key="9">
    <source>
        <dbReference type="Proteomes" id="UP001396334"/>
    </source>
</evidence>
<dbReference type="InterPro" id="IPR036576">
    <property type="entry name" value="WRKY_dom_sf"/>
</dbReference>
<sequence length="361" mass="39201">MAEDWDLHAVVRSCSSVLKGDSSAAGSSRSPKGDDSGWHEDPFARLASLTFEEENDPFPFPFPNPSKSGCEREPFLTHADPTTMGTDRGMDPSFSRSDEGGSSGQHHQIQQEQPTITVSPAAPPIFTFDEFGNQRQPQPPQLKKRAPLQVVARTRKRKNQNQKRTVCHATGDNSSTDQWSWRKYGQKPIKGSPNPRNYYKCSSSKGCPARKHVERSNLDPDTSIVTYMGDHVHSRPTYLNSLPGSSRRKRLLAIQRAAIANANASSSFSSPTAPLSAPEDGATAAANLHNAGDNVVKEGETANQMALETSPDTENDDDDDIILIPNMHANEDLFLGLGPNWPAFGGNFPSWGTGSSAGSRG</sequence>
<feature type="region of interest" description="Disordered" evidence="6">
    <location>
        <begin position="16"/>
        <end position="179"/>
    </location>
</feature>
<evidence type="ECO:0000256" key="4">
    <source>
        <dbReference type="ARBA" id="ARBA00023163"/>
    </source>
</evidence>
<feature type="compositionally biased region" description="Low complexity" evidence="6">
    <location>
        <begin position="104"/>
        <end position="113"/>
    </location>
</feature>
<dbReference type="EMBL" id="JBBPBN010000004">
    <property type="protein sequence ID" value="KAK9039853.1"/>
    <property type="molecule type" value="Genomic_DNA"/>
</dbReference>
<keyword evidence="3" id="KW-0238">DNA-binding</keyword>
<reference evidence="8 9" key="1">
    <citation type="journal article" date="2024" name="G3 (Bethesda)">
        <title>Genome assembly of Hibiscus sabdariffa L. provides insights into metabolisms of medicinal natural products.</title>
        <authorList>
            <person name="Kim T."/>
        </authorList>
    </citation>
    <scope>NUCLEOTIDE SEQUENCE [LARGE SCALE GENOMIC DNA]</scope>
    <source>
        <strain evidence="8">TK-2024</strain>
        <tissue evidence="8">Old leaves</tissue>
    </source>
</reference>
<dbReference type="PANTHER" id="PTHR32096">
    <property type="entry name" value="WRKY TRANSCRIPTION FACTOR 30-RELATED-RELATED"/>
    <property type="match status" value="1"/>
</dbReference>
<keyword evidence="5" id="KW-0539">Nucleus</keyword>
<gene>
    <name evidence="8" type="ORF">V6N11_015039</name>
</gene>
<keyword evidence="9" id="KW-1185">Reference proteome</keyword>
<accession>A0ABR2TQX0</accession>
<evidence type="ECO:0000313" key="8">
    <source>
        <dbReference type="EMBL" id="KAK9039853.1"/>
    </source>
</evidence>
<evidence type="ECO:0000256" key="6">
    <source>
        <dbReference type="SAM" id="MobiDB-lite"/>
    </source>
</evidence>
<feature type="compositionally biased region" description="Basic and acidic residues" evidence="6">
    <location>
        <begin position="31"/>
        <end position="43"/>
    </location>
</feature>
<evidence type="ECO:0000259" key="7">
    <source>
        <dbReference type="PROSITE" id="PS50811"/>
    </source>
</evidence>
<evidence type="ECO:0000256" key="1">
    <source>
        <dbReference type="ARBA" id="ARBA00004123"/>
    </source>
</evidence>
<name>A0ABR2TQX0_9ROSI</name>
<dbReference type="Gene3D" id="2.20.25.80">
    <property type="entry name" value="WRKY domain"/>
    <property type="match status" value="1"/>
</dbReference>
<dbReference type="InterPro" id="IPR003657">
    <property type="entry name" value="WRKY_dom"/>
</dbReference>
<organism evidence="8 9">
    <name type="scientific">Hibiscus sabdariffa</name>
    <name type="common">roselle</name>
    <dbReference type="NCBI Taxonomy" id="183260"/>
    <lineage>
        <taxon>Eukaryota</taxon>
        <taxon>Viridiplantae</taxon>
        <taxon>Streptophyta</taxon>
        <taxon>Embryophyta</taxon>
        <taxon>Tracheophyta</taxon>
        <taxon>Spermatophyta</taxon>
        <taxon>Magnoliopsida</taxon>
        <taxon>eudicotyledons</taxon>
        <taxon>Gunneridae</taxon>
        <taxon>Pentapetalae</taxon>
        <taxon>rosids</taxon>
        <taxon>malvids</taxon>
        <taxon>Malvales</taxon>
        <taxon>Malvaceae</taxon>
        <taxon>Malvoideae</taxon>
        <taxon>Hibiscus</taxon>
    </lineage>
</organism>
<comment type="subcellular location">
    <subcellularLocation>
        <location evidence="1">Nucleus</location>
    </subcellularLocation>
</comment>
<protein>
    <recommendedName>
        <fullName evidence="7">WRKY domain-containing protein</fullName>
    </recommendedName>
</protein>
<keyword evidence="2" id="KW-0805">Transcription regulation</keyword>
<evidence type="ECO:0000256" key="2">
    <source>
        <dbReference type="ARBA" id="ARBA00023015"/>
    </source>
</evidence>